<evidence type="ECO:0000256" key="2">
    <source>
        <dbReference type="SAM" id="Phobius"/>
    </source>
</evidence>
<feature type="transmembrane region" description="Helical" evidence="2">
    <location>
        <begin position="188"/>
        <end position="211"/>
    </location>
</feature>
<comment type="caution">
    <text evidence="3">The sequence shown here is derived from an EMBL/GenBank/DDBJ whole genome shotgun (WGS) entry which is preliminary data.</text>
</comment>
<evidence type="ECO:0000313" key="4">
    <source>
        <dbReference type="Proteomes" id="UP000605846"/>
    </source>
</evidence>
<keyword evidence="4" id="KW-1185">Reference proteome</keyword>
<reference evidence="3" key="1">
    <citation type="submission" date="2020-01" db="EMBL/GenBank/DDBJ databases">
        <title>Genome Sequencing of Three Apophysomyces-Like Fungal Strains Confirms a Novel Fungal Genus in the Mucoromycota with divergent Burkholderia-like Endosymbiotic Bacteria.</title>
        <authorList>
            <person name="Stajich J.E."/>
            <person name="Macias A.M."/>
            <person name="Carter-House D."/>
            <person name="Lovett B."/>
            <person name="Kasson L.R."/>
            <person name="Berry K."/>
            <person name="Grigoriev I."/>
            <person name="Chang Y."/>
            <person name="Spatafora J."/>
            <person name="Kasson M.T."/>
        </authorList>
    </citation>
    <scope>NUCLEOTIDE SEQUENCE</scope>
    <source>
        <strain evidence="3">NRRL A-21654</strain>
    </source>
</reference>
<accession>A0A8H7EM02</accession>
<gene>
    <name evidence="3" type="ORF">EC973_002031</name>
</gene>
<proteinExistence type="predicted"/>
<dbReference type="Proteomes" id="UP000605846">
    <property type="component" value="Unassembled WGS sequence"/>
</dbReference>
<dbReference type="OrthoDB" id="195231at2759"/>
<keyword evidence="2" id="KW-0812">Transmembrane</keyword>
<organism evidence="3 4">
    <name type="scientific">Apophysomyces ossiformis</name>
    <dbReference type="NCBI Taxonomy" id="679940"/>
    <lineage>
        <taxon>Eukaryota</taxon>
        <taxon>Fungi</taxon>
        <taxon>Fungi incertae sedis</taxon>
        <taxon>Mucoromycota</taxon>
        <taxon>Mucoromycotina</taxon>
        <taxon>Mucoromycetes</taxon>
        <taxon>Mucorales</taxon>
        <taxon>Mucorineae</taxon>
        <taxon>Mucoraceae</taxon>
        <taxon>Apophysomyces</taxon>
    </lineage>
</organism>
<keyword evidence="2" id="KW-1133">Transmembrane helix</keyword>
<dbReference type="AlphaFoldDB" id="A0A8H7EM02"/>
<name>A0A8H7EM02_9FUNG</name>
<evidence type="ECO:0000313" key="3">
    <source>
        <dbReference type="EMBL" id="KAF7723432.1"/>
    </source>
</evidence>
<feature type="region of interest" description="Disordered" evidence="1">
    <location>
        <begin position="274"/>
        <end position="310"/>
    </location>
</feature>
<sequence>MDISSFFLLLVQVGNIKIHVQKSPSTVIRDRGLVNTKDAVIQIIFADGHYNDQCLLVVTARPFVQMTIRTANLWFQLVLLQRDDECAGKNAICLNNTCFIKGAPLGGQCGADKTTYASLDAEQETIQQTIIRDNCTLGTYCNIPTGLCIESKPNGQYCEQDRECLSGTCSNDYVCINGPEVFHTIKPWLWGVLGAAVVIFVLVILGALWILHRYQSKKEHAKIMAFFGDNEEFAKYVDHDENTSVYENDQFVNDSRTSVVYLTTPDYVKSSALSTSSWRNSSAAKLREASPRTSGSFTPSGNRTLTPEPR</sequence>
<feature type="compositionally biased region" description="Polar residues" evidence="1">
    <location>
        <begin position="274"/>
        <end position="283"/>
    </location>
</feature>
<evidence type="ECO:0000256" key="1">
    <source>
        <dbReference type="SAM" id="MobiDB-lite"/>
    </source>
</evidence>
<feature type="compositionally biased region" description="Polar residues" evidence="1">
    <location>
        <begin position="291"/>
        <end position="310"/>
    </location>
</feature>
<dbReference type="EMBL" id="JABAYA010000152">
    <property type="protein sequence ID" value="KAF7723432.1"/>
    <property type="molecule type" value="Genomic_DNA"/>
</dbReference>
<protein>
    <submittedName>
        <fullName evidence="3">Uncharacterized protein</fullName>
    </submittedName>
</protein>
<keyword evidence="2" id="KW-0472">Membrane</keyword>